<dbReference type="InterPro" id="IPR019887">
    <property type="entry name" value="Tscrpt_reg_AsnC/Lrp_C"/>
</dbReference>
<dbReference type="Gene3D" id="3.30.70.920">
    <property type="match status" value="1"/>
</dbReference>
<dbReference type="GO" id="GO:0043200">
    <property type="term" value="P:response to amino acid"/>
    <property type="evidence" value="ECO:0007669"/>
    <property type="project" value="TreeGrafter"/>
</dbReference>
<sequence length="177" mass="20319">MEGSEVKEDYLEGYSCDIALRWAKLNPSLLPVDELDKEIICLLRYNARMSNAELAKTLRTSEATVRRRISALVEKGIIIGFSALVNLRAVENSIKVYMKIRVRQENMDELARKLLLNSSILSLYRTRENGILILEALFLNIESLQEFEDSLKRMDGVEGFETDMVTKAYRKNPWVGI</sequence>
<dbReference type="InterPro" id="IPR036390">
    <property type="entry name" value="WH_DNA-bd_sf"/>
</dbReference>
<dbReference type="Pfam" id="PF13412">
    <property type="entry name" value="HTH_24"/>
    <property type="match status" value="1"/>
</dbReference>
<keyword evidence="6" id="KW-1185">Reference proteome</keyword>
<reference evidence="5" key="2">
    <citation type="submission" date="2022-09" db="EMBL/GenBank/DDBJ databases">
        <authorList>
            <person name="Sun Q."/>
            <person name="Ohkuma M."/>
        </authorList>
    </citation>
    <scope>NUCLEOTIDE SEQUENCE</scope>
    <source>
        <strain evidence="5">JCM 13583</strain>
    </source>
</reference>
<evidence type="ECO:0000259" key="4">
    <source>
        <dbReference type="PROSITE" id="PS50956"/>
    </source>
</evidence>
<comment type="caution">
    <text evidence="5">The sequence shown here is derived from an EMBL/GenBank/DDBJ whole genome shotgun (WGS) entry which is preliminary data.</text>
</comment>
<protein>
    <submittedName>
        <fullName evidence="5">Transcriptional regulator</fullName>
    </submittedName>
</protein>
<dbReference type="RefSeq" id="WP_188679673.1">
    <property type="nucleotide sequence ID" value="NZ_BMNY01000001.1"/>
</dbReference>
<dbReference type="AlphaFoldDB" id="A0AA37F8T7"/>
<dbReference type="Pfam" id="PF01037">
    <property type="entry name" value="AsnC_trans_reg"/>
    <property type="match status" value="1"/>
</dbReference>
<dbReference type="PRINTS" id="PR00033">
    <property type="entry name" value="HTHASNC"/>
</dbReference>
<evidence type="ECO:0000313" key="5">
    <source>
        <dbReference type="EMBL" id="GGM68078.1"/>
    </source>
</evidence>
<name>A0AA37F8T7_9ARCH</name>
<evidence type="ECO:0000256" key="1">
    <source>
        <dbReference type="ARBA" id="ARBA00023015"/>
    </source>
</evidence>
<dbReference type="InterPro" id="IPR019888">
    <property type="entry name" value="Tscrpt_reg_AsnC-like"/>
</dbReference>
<dbReference type="CDD" id="cd00090">
    <property type="entry name" value="HTH_ARSR"/>
    <property type="match status" value="1"/>
</dbReference>
<accession>A0AA37F8T7</accession>
<dbReference type="EMBL" id="BMNY01000001">
    <property type="protein sequence ID" value="GGM68078.1"/>
    <property type="molecule type" value="Genomic_DNA"/>
</dbReference>
<dbReference type="Proteomes" id="UP000632195">
    <property type="component" value="Unassembled WGS sequence"/>
</dbReference>
<dbReference type="GO" id="GO:0043565">
    <property type="term" value="F:sequence-specific DNA binding"/>
    <property type="evidence" value="ECO:0007669"/>
    <property type="project" value="InterPro"/>
</dbReference>
<dbReference type="InterPro" id="IPR036388">
    <property type="entry name" value="WH-like_DNA-bd_sf"/>
</dbReference>
<dbReference type="InterPro" id="IPR011008">
    <property type="entry name" value="Dimeric_a/b-barrel"/>
</dbReference>
<keyword evidence="3" id="KW-0804">Transcription</keyword>
<dbReference type="SUPFAM" id="SSF54909">
    <property type="entry name" value="Dimeric alpha+beta barrel"/>
    <property type="match status" value="1"/>
</dbReference>
<gene>
    <name evidence="5" type="ORF">GCM10007108_02700</name>
</gene>
<dbReference type="SUPFAM" id="SSF46785">
    <property type="entry name" value="Winged helix' DNA-binding domain"/>
    <property type="match status" value="1"/>
</dbReference>
<evidence type="ECO:0000256" key="3">
    <source>
        <dbReference type="ARBA" id="ARBA00023163"/>
    </source>
</evidence>
<dbReference type="PROSITE" id="PS50956">
    <property type="entry name" value="HTH_ASNC_2"/>
    <property type="match status" value="1"/>
</dbReference>
<dbReference type="SMART" id="SM00344">
    <property type="entry name" value="HTH_ASNC"/>
    <property type="match status" value="1"/>
</dbReference>
<evidence type="ECO:0000313" key="6">
    <source>
        <dbReference type="Proteomes" id="UP000632195"/>
    </source>
</evidence>
<dbReference type="InterPro" id="IPR000485">
    <property type="entry name" value="AsnC-type_HTH_dom"/>
</dbReference>
<evidence type="ECO:0000256" key="2">
    <source>
        <dbReference type="ARBA" id="ARBA00023125"/>
    </source>
</evidence>
<keyword evidence="2" id="KW-0238">DNA-binding</keyword>
<dbReference type="Gene3D" id="1.10.10.10">
    <property type="entry name" value="Winged helix-like DNA-binding domain superfamily/Winged helix DNA-binding domain"/>
    <property type="match status" value="1"/>
</dbReference>
<keyword evidence="1" id="KW-0805">Transcription regulation</keyword>
<feature type="domain" description="HTH asnC-type" evidence="4">
    <location>
        <begin position="32"/>
        <end position="98"/>
    </location>
</feature>
<dbReference type="PANTHER" id="PTHR30154">
    <property type="entry name" value="LEUCINE-RESPONSIVE REGULATORY PROTEIN"/>
    <property type="match status" value="1"/>
</dbReference>
<reference evidence="5" key="1">
    <citation type="journal article" date="2014" name="Int. J. Syst. Evol. Microbiol.">
        <title>Complete genome sequence of Corynebacterium casei LMG S-19264T (=DSM 44701T), isolated from a smear-ripened cheese.</title>
        <authorList>
            <consortium name="US DOE Joint Genome Institute (JGI-PGF)"/>
            <person name="Walter F."/>
            <person name="Albersmeier A."/>
            <person name="Kalinowski J."/>
            <person name="Ruckert C."/>
        </authorList>
    </citation>
    <scope>NUCLEOTIDE SEQUENCE</scope>
    <source>
        <strain evidence="5">JCM 13583</strain>
    </source>
</reference>
<dbReference type="GO" id="GO:0005829">
    <property type="term" value="C:cytosol"/>
    <property type="evidence" value="ECO:0007669"/>
    <property type="project" value="TreeGrafter"/>
</dbReference>
<dbReference type="InterPro" id="IPR011991">
    <property type="entry name" value="ArsR-like_HTH"/>
</dbReference>
<dbReference type="PANTHER" id="PTHR30154:SF34">
    <property type="entry name" value="TRANSCRIPTIONAL REGULATOR AZLB"/>
    <property type="match status" value="1"/>
</dbReference>
<proteinExistence type="predicted"/>
<organism evidence="5 6">
    <name type="scientific">Thermogymnomonas acidicola</name>
    <dbReference type="NCBI Taxonomy" id="399579"/>
    <lineage>
        <taxon>Archaea</taxon>
        <taxon>Methanobacteriati</taxon>
        <taxon>Thermoplasmatota</taxon>
        <taxon>Thermoplasmata</taxon>
        <taxon>Thermoplasmatales</taxon>
        <taxon>Thermogymnomonas</taxon>
    </lineage>
</organism>